<name>A0A0G3VP29_EUGGR</name>
<dbReference type="GO" id="GO:0000428">
    <property type="term" value="C:DNA-directed RNA polymerase complex"/>
    <property type="evidence" value="ECO:0007669"/>
    <property type="project" value="UniProtKB-KW"/>
</dbReference>
<dbReference type="Gene3D" id="2.40.40.20">
    <property type="match status" value="1"/>
</dbReference>
<evidence type="ECO:0000256" key="3">
    <source>
        <dbReference type="ARBA" id="ARBA00022679"/>
    </source>
</evidence>
<dbReference type="SUPFAM" id="SSF64484">
    <property type="entry name" value="beta and beta-prime subunits of DNA dependent RNA-polymerase"/>
    <property type="match status" value="1"/>
</dbReference>
<keyword evidence="9" id="KW-0934">Plastid</keyword>
<gene>
    <name evidence="9" type="primary">rpoC1</name>
</gene>
<keyword evidence="2 7" id="KW-0240">DNA-directed RNA polymerase</keyword>
<dbReference type="InterPro" id="IPR044893">
    <property type="entry name" value="RNA_pol_Rpb1_clamp_domain"/>
</dbReference>
<comment type="catalytic activity">
    <reaction evidence="6 7">
        <text>RNA(n) + a ribonucleoside 5'-triphosphate = RNA(n+1) + diphosphate</text>
        <dbReference type="Rhea" id="RHEA:21248"/>
        <dbReference type="Rhea" id="RHEA-COMP:14527"/>
        <dbReference type="Rhea" id="RHEA-COMP:17342"/>
        <dbReference type="ChEBI" id="CHEBI:33019"/>
        <dbReference type="ChEBI" id="CHEBI:61557"/>
        <dbReference type="ChEBI" id="CHEBI:140395"/>
        <dbReference type="EC" id="2.7.7.6"/>
    </reaction>
</comment>
<dbReference type="PANTHER" id="PTHR19376:SF54">
    <property type="entry name" value="DNA-DIRECTED RNA POLYMERASE SUBUNIT BETA"/>
    <property type="match status" value="1"/>
</dbReference>
<feature type="domain" description="RNA polymerase N-terminal" evidence="8">
    <location>
        <begin position="223"/>
        <end position="502"/>
    </location>
</feature>
<dbReference type="GO" id="GO:0003677">
    <property type="term" value="F:DNA binding"/>
    <property type="evidence" value="ECO:0007669"/>
    <property type="project" value="InterPro"/>
</dbReference>
<keyword evidence="3 7" id="KW-0808">Transferase</keyword>
<dbReference type="InterPro" id="IPR006592">
    <property type="entry name" value="RNA_pol_N"/>
</dbReference>
<dbReference type="AlphaFoldDB" id="A0A0G3VP29"/>
<evidence type="ECO:0000256" key="5">
    <source>
        <dbReference type="ARBA" id="ARBA00023163"/>
    </source>
</evidence>
<dbReference type="Pfam" id="PF04983">
    <property type="entry name" value="RNA_pol_Rpb1_3"/>
    <property type="match status" value="1"/>
</dbReference>
<dbReference type="InterPro" id="IPR000722">
    <property type="entry name" value="RNA_pol_asu"/>
</dbReference>
<keyword evidence="4 7" id="KW-0548">Nucleotidyltransferase</keyword>
<dbReference type="Gene3D" id="1.10.274.100">
    <property type="entry name" value="RNA polymerase Rpb1, domain 3"/>
    <property type="match status" value="1"/>
</dbReference>
<dbReference type="Pfam" id="PF00623">
    <property type="entry name" value="RNA_pol_Rpb1_2"/>
    <property type="match status" value="2"/>
</dbReference>
<evidence type="ECO:0000256" key="2">
    <source>
        <dbReference type="ARBA" id="ARBA00022478"/>
    </source>
</evidence>
<evidence type="ECO:0000256" key="1">
    <source>
        <dbReference type="ARBA" id="ARBA00004026"/>
    </source>
</evidence>
<dbReference type="Pfam" id="PF04997">
    <property type="entry name" value="RNA_pol_Rpb1_1"/>
    <property type="match status" value="1"/>
</dbReference>
<organism evidence="9">
    <name type="scientific">Euglena gracilis var. bacillaris</name>
    <dbReference type="NCBI Taxonomy" id="158060"/>
    <lineage>
        <taxon>Eukaryota</taxon>
        <taxon>Discoba</taxon>
        <taxon>Euglenozoa</taxon>
        <taxon>Euglenida</taxon>
        <taxon>Spirocuta</taxon>
        <taxon>Euglenophyceae</taxon>
        <taxon>Euglenales</taxon>
        <taxon>Euglenaceae</taxon>
        <taxon>Euglena</taxon>
    </lineage>
</organism>
<accession>A0A0G3VP29</accession>
<sequence length="586" mass="68130">MKDYVRIKIASPQQVLSWTERSLPDGRLIGRLTNFDMLHFETKKPVFGGLLCERIFGSTKTNQCFCGKYKKMFQKGYANNFVLVCANCFVEINNCNRRRFRMGYIDLVFPLIHTWYLKSRPCYLAIMLGKKVKNIKKMCFMDSYIKIRNNDGQTVGILTGAEAIYSRLSKIDLESLIEFLYKRLVGIEKLKEYNFEKYLWLRKKFINRIKLVNAFIQTNTKPIWTMIHFLPVLPPDIRPVVKLQDGTVIMTDLNFLYIDIIYGNNKIIKLRKFLLPEEFMLNEKRSLQVKVDAFINNENISENPYEQNDKKLKSITEGLKGKKGRFRENLLGKTVDYSGRSVIVVEPKLLLHECGMPLDIALELFHPILIKMLIRFKFSVGIREAKRHIYNASNFVIPVLEKVLNSYFILLNRAPTLHRLGIQSFQPKVTFEKAILLHPLVCSAFNADFDGDQMGIHIPLSLKSLAEARSMLISINNCVLPANGLPSILPSQDMVLGCYYVTLENCNLDFILTNLKIYANIEKVKSAYHKGEILIQTFVWLICQKFPNILKNSKIRIKKKRMVKKLVFFRTTIGRIFFDDMIKEFL</sequence>
<evidence type="ECO:0000256" key="6">
    <source>
        <dbReference type="ARBA" id="ARBA00048552"/>
    </source>
</evidence>
<geneLocation type="chloroplast" evidence="9"/>
<dbReference type="Gene3D" id="4.10.860.120">
    <property type="entry name" value="RNA polymerase II, clamp domain"/>
    <property type="match status" value="1"/>
</dbReference>
<dbReference type="InterPro" id="IPR007066">
    <property type="entry name" value="RNA_pol_Rpb1_3"/>
</dbReference>
<evidence type="ECO:0000259" key="8">
    <source>
        <dbReference type="SMART" id="SM00663"/>
    </source>
</evidence>
<dbReference type="InterPro" id="IPR045867">
    <property type="entry name" value="DNA-dir_RpoC_beta_prime"/>
</dbReference>
<dbReference type="EC" id="2.7.7.6" evidence="7"/>
<dbReference type="GO" id="GO:0006351">
    <property type="term" value="P:DNA-templated transcription"/>
    <property type="evidence" value="ECO:0007669"/>
    <property type="project" value="InterPro"/>
</dbReference>
<proteinExistence type="inferred from homology"/>
<protein>
    <recommendedName>
        <fullName evidence="7">DNA-directed RNA polymerase subunit</fullName>
        <ecNumber evidence="7">2.7.7.6</ecNumber>
    </recommendedName>
</protein>
<dbReference type="InterPro" id="IPR007080">
    <property type="entry name" value="RNA_pol_Rpb1_1"/>
</dbReference>
<keyword evidence="5 7" id="KW-0804">Transcription</keyword>
<comment type="similarity">
    <text evidence="7">Belongs to the RNA polymerase beta' chain family.</text>
</comment>
<dbReference type="SMART" id="SM00663">
    <property type="entry name" value="RPOLA_N"/>
    <property type="match status" value="1"/>
</dbReference>
<evidence type="ECO:0000313" key="9">
    <source>
        <dbReference type="EMBL" id="AKL82406.1"/>
    </source>
</evidence>
<comment type="function">
    <text evidence="1 7">DNA-dependent RNA polymerase catalyzes the transcription of DNA into RNA using the four ribonucleoside triphosphates as substrates.</text>
</comment>
<evidence type="ECO:0000256" key="7">
    <source>
        <dbReference type="RuleBase" id="RU004279"/>
    </source>
</evidence>
<dbReference type="Gene3D" id="1.10.40.90">
    <property type="match status" value="1"/>
</dbReference>
<dbReference type="GO" id="GO:0003899">
    <property type="term" value="F:DNA-directed RNA polymerase activity"/>
    <property type="evidence" value="ECO:0007669"/>
    <property type="project" value="UniProtKB-EC"/>
</dbReference>
<evidence type="ECO:0000256" key="4">
    <source>
        <dbReference type="ARBA" id="ARBA00022695"/>
    </source>
</evidence>
<dbReference type="EMBL" id="KP686076">
    <property type="protein sequence ID" value="AKL82406.1"/>
    <property type="molecule type" value="Genomic_DNA"/>
</dbReference>
<dbReference type="PANTHER" id="PTHR19376">
    <property type="entry name" value="DNA-DIRECTED RNA POLYMERASE"/>
    <property type="match status" value="1"/>
</dbReference>
<reference evidence="9" key="1">
    <citation type="journal article" date="2015" name="J. Eukaryot. Microbiol.">
        <title>Chloroplast Genome Evolution in the Euglenaceae.</title>
        <authorList>
            <person name="Bennett M.S."/>
            <person name="Triemer R.E."/>
        </authorList>
    </citation>
    <scope>NUCLEOTIDE SEQUENCE</scope>
    <source>
        <strain evidence="9">SAG 1224-5/15</strain>
    </source>
</reference>
<keyword evidence="9" id="KW-0150">Chloroplast</keyword>
<dbReference type="InterPro" id="IPR042102">
    <property type="entry name" value="RNA_pol_Rpb1_3_sf"/>
</dbReference>